<dbReference type="InterPro" id="IPR021109">
    <property type="entry name" value="Peptidase_aspartic_dom_sf"/>
</dbReference>
<reference evidence="2" key="1">
    <citation type="submission" date="2018-05" db="EMBL/GenBank/DDBJ databases">
        <title>Draft genome of Mucuna pruriens seed.</title>
        <authorList>
            <person name="Nnadi N.E."/>
            <person name="Vos R."/>
            <person name="Hasami M.H."/>
            <person name="Devisetty U.K."/>
            <person name="Aguiy J.C."/>
        </authorList>
    </citation>
    <scope>NUCLEOTIDE SEQUENCE [LARGE SCALE GENOMIC DNA]</scope>
    <source>
        <strain evidence="2">JCA_2017</strain>
    </source>
</reference>
<gene>
    <name evidence="2" type="ORF">CR513_17729</name>
</gene>
<dbReference type="SUPFAM" id="SSF56672">
    <property type="entry name" value="DNA/RNA polymerases"/>
    <property type="match status" value="1"/>
</dbReference>
<dbReference type="InterPro" id="IPR053134">
    <property type="entry name" value="RNA-dir_DNA_polymerase"/>
</dbReference>
<evidence type="ECO:0000313" key="2">
    <source>
        <dbReference type="EMBL" id="RDX99238.1"/>
    </source>
</evidence>
<dbReference type="OrthoDB" id="1424266at2759"/>
<dbReference type="PANTHER" id="PTHR24559">
    <property type="entry name" value="TRANSPOSON TY3-I GAG-POL POLYPROTEIN"/>
    <property type="match status" value="1"/>
</dbReference>
<evidence type="ECO:0000313" key="3">
    <source>
        <dbReference type="Proteomes" id="UP000257109"/>
    </source>
</evidence>
<feature type="non-terminal residue" evidence="2">
    <location>
        <position position="1"/>
    </location>
</feature>
<feature type="domain" description="Reverse transcriptase" evidence="1">
    <location>
        <begin position="247"/>
        <end position="380"/>
    </location>
</feature>
<dbReference type="Gene3D" id="3.10.10.10">
    <property type="entry name" value="HIV Type 1 Reverse Transcriptase, subunit A, domain 1"/>
    <property type="match status" value="1"/>
</dbReference>
<comment type="caution">
    <text evidence="2">The sequence shown here is derived from an EMBL/GenBank/DDBJ whole genome shotgun (WGS) entry which is preliminary data.</text>
</comment>
<sequence length="449" mass="52071">LDSFYFGKCDCQLKRFIMGFVNNLVTLGLGQEAAFVGVVLGNFPSIIETEDERKIDVLAEFLASLKEPNQTRLPVPLGHNIPQILQIWQSSVAMLVDSGSTQDCITNFLGLATVQHKISMYWLATTSNYNVPLFVIRYLLTLGGQLFHIDLYILQFSGVDLVLGVQWLKTLGPVLTDYETLIMKFIKDDDVVQLRAPKSLPPICSTDHKIPLLQGSNPVTVRPYCYPHSKSKRWKSSFMKCWILLVHKKDRTWCFCVEYRALNALTSKDRFPIPFIDELLDDLHGTQWFTKLDLRSDYHYIRMNPDDIHKMAFQTHEGHNEFLVMPFRLCNALATFQATMNLLFQPYLRHFVIVFFNDIFVYSESLEEHVSHLRSLKPWFLGLRQLPSNNFIGFRGYWFLLQVCQRLFFHCCPFDQPLKKDVFVWTSDAQQSFEQLKQTIIESLTLALP</sequence>
<dbReference type="Gene3D" id="3.30.70.270">
    <property type="match status" value="1"/>
</dbReference>
<dbReference type="InterPro" id="IPR000477">
    <property type="entry name" value="RT_dom"/>
</dbReference>
<accession>A0A371H8X1</accession>
<dbReference type="InterPro" id="IPR043128">
    <property type="entry name" value="Rev_trsase/Diguanyl_cyclase"/>
</dbReference>
<dbReference type="PANTHER" id="PTHR24559:SF444">
    <property type="entry name" value="REVERSE TRANSCRIPTASE DOMAIN-CONTAINING PROTEIN"/>
    <property type="match status" value="1"/>
</dbReference>
<dbReference type="Proteomes" id="UP000257109">
    <property type="component" value="Unassembled WGS sequence"/>
</dbReference>
<dbReference type="EMBL" id="QJKJ01003275">
    <property type="protein sequence ID" value="RDX99238.1"/>
    <property type="molecule type" value="Genomic_DNA"/>
</dbReference>
<name>A0A371H8X1_MUCPR</name>
<dbReference type="Gene3D" id="2.40.70.10">
    <property type="entry name" value="Acid Proteases"/>
    <property type="match status" value="1"/>
</dbReference>
<dbReference type="AlphaFoldDB" id="A0A371H8X1"/>
<keyword evidence="3" id="KW-1185">Reference proteome</keyword>
<dbReference type="Pfam" id="PF00078">
    <property type="entry name" value="RVT_1"/>
    <property type="match status" value="1"/>
</dbReference>
<evidence type="ECO:0000259" key="1">
    <source>
        <dbReference type="Pfam" id="PF00078"/>
    </source>
</evidence>
<protein>
    <recommendedName>
        <fullName evidence="1">Reverse transcriptase domain-containing protein</fullName>
    </recommendedName>
</protein>
<organism evidence="2 3">
    <name type="scientific">Mucuna pruriens</name>
    <name type="common">Velvet bean</name>
    <name type="synonym">Dolichos pruriens</name>
    <dbReference type="NCBI Taxonomy" id="157652"/>
    <lineage>
        <taxon>Eukaryota</taxon>
        <taxon>Viridiplantae</taxon>
        <taxon>Streptophyta</taxon>
        <taxon>Embryophyta</taxon>
        <taxon>Tracheophyta</taxon>
        <taxon>Spermatophyta</taxon>
        <taxon>Magnoliopsida</taxon>
        <taxon>eudicotyledons</taxon>
        <taxon>Gunneridae</taxon>
        <taxon>Pentapetalae</taxon>
        <taxon>rosids</taxon>
        <taxon>fabids</taxon>
        <taxon>Fabales</taxon>
        <taxon>Fabaceae</taxon>
        <taxon>Papilionoideae</taxon>
        <taxon>50 kb inversion clade</taxon>
        <taxon>NPAAA clade</taxon>
        <taxon>indigoferoid/millettioid clade</taxon>
        <taxon>Phaseoleae</taxon>
        <taxon>Mucuna</taxon>
    </lineage>
</organism>
<dbReference type="InterPro" id="IPR043502">
    <property type="entry name" value="DNA/RNA_pol_sf"/>
</dbReference>
<dbReference type="CDD" id="cd01647">
    <property type="entry name" value="RT_LTR"/>
    <property type="match status" value="1"/>
</dbReference>
<proteinExistence type="predicted"/>